<keyword evidence="3" id="KW-1003">Cell membrane</keyword>
<keyword evidence="6 8" id="KW-0472">Membrane</keyword>
<evidence type="ECO:0000256" key="5">
    <source>
        <dbReference type="ARBA" id="ARBA00022989"/>
    </source>
</evidence>
<dbReference type="EMBL" id="WLVL01000021">
    <property type="protein sequence ID" value="MTB71476.1"/>
    <property type="molecule type" value="Genomic_DNA"/>
</dbReference>
<evidence type="ECO:0000256" key="4">
    <source>
        <dbReference type="ARBA" id="ARBA00022692"/>
    </source>
</evidence>
<dbReference type="GO" id="GO:0030246">
    <property type="term" value="F:carbohydrate binding"/>
    <property type="evidence" value="ECO:0007669"/>
    <property type="project" value="InterPro"/>
</dbReference>
<dbReference type="PROSITE" id="PS50850">
    <property type="entry name" value="MFS"/>
    <property type="match status" value="1"/>
</dbReference>
<feature type="transmembrane region" description="Helical" evidence="8">
    <location>
        <begin position="88"/>
        <end position="105"/>
    </location>
</feature>
<evidence type="ECO:0000256" key="6">
    <source>
        <dbReference type="ARBA" id="ARBA00023136"/>
    </source>
</evidence>
<sequence>MTAAPTTTRAALHRRRPDPTLVTTVLALTGTIVALQQTLMVPLLPEFPALLGTTAEDASWLVTATLLTSAVATPIVSRLADMHGKRRMMMVCLVLQILGSVLGALGETLAVVVAGRALQGFAAALIPVGISIMRDELPRERVGGAVALMSATLGIGSAAGLPLAGLISAHTSWHALFWVSALMAAAMLVAIPLVVPESTLRAPGSFDGVGAVLLSLALVAFLLPVTKGSHWGWTSETTLVLAVVSVVLLAMWVPWELRTGTPMVDLRTAARRPVLLTNVASVLVGFSMYGNMLSTTQLLQLPQRTGFGFGLDVLQAGLAMVPGGLMMVVLSPASAAITRRWGGRTTLITGALVLAGGYVLRVFLVDQLWQIVVGAMLVSAGTAIAYAAMPTLIMASVPISETASANGLNSLLRAVGTSSASAVVAMILTSTVTSLGDVSLPTLDAFKDIFWVCALAALVSALVAAFLPSAGSAQVPAREQVDRQGEEPEEIVVAGRVTAAGARPVRSAVVTVVDLAGDQVDWARVEPDGSYAIVLPGPGDYLTVTAADGWAPHSEVVRVQGAHVQDIDLGDRLQLAGRVTADGRPVEGALVTMTALAGQVTGTTTTGPDGRYVLPLSTHGRHVVTGVDAGSGRTSSVGVTLTGVPRDVDLDLGPAVGPAVGPVAGEAQPARPRGVAGEGTRTPERIGR</sequence>
<dbReference type="Proteomes" id="UP000431092">
    <property type="component" value="Unassembled WGS sequence"/>
</dbReference>
<keyword evidence="4 8" id="KW-0812">Transmembrane</keyword>
<comment type="caution">
    <text evidence="10">The sequence shown here is derived from an EMBL/GenBank/DDBJ whole genome shotgun (WGS) entry which is preliminary data.</text>
</comment>
<dbReference type="InterPro" id="IPR013784">
    <property type="entry name" value="Carb-bd-like_fold"/>
</dbReference>
<feature type="transmembrane region" description="Helical" evidence="8">
    <location>
        <begin position="313"/>
        <end position="333"/>
    </location>
</feature>
<feature type="transmembrane region" description="Helical" evidence="8">
    <location>
        <begin position="206"/>
        <end position="225"/>
    </location>
</feature>
<organism evidence="10 11">
    <name type="scientific">Arsenicicoccus cauae</name>
    <dbReference type="NCBI Taxonomy" id="2663847"/>
    <lineage>
        <taxon>Bacteria</taxon>
        <taxon>Bacillati</taxon>
        <taxon>Actinomycetota</taxon>
        <taxon>Actinomycetes</taxon>
        <taxon>Micrococcales</taxon>
        <taxon>Intrasporangiaceae</taxon>
        <taxon>Arsenicicoccus</taxon>
    </lineage>
</organism>
<feature type="transmembrane region" description="Helical" evidence="8">
    <location>
        <begin position="59"/>
        <end position="76"/>
    </location>
</feature>
<protein>
    <submittedName>
        <fullName evidence="10">MFS transporter</fullName>
    </submittedName>
</protein>
<feature type="transmembrane region" description="Helical" evidence="8">
    <location>
        <begin position="449"/>
        <end position="468"/>
    </location>
</feature>
<name>A0A6I3IX58_9MICO</name>
<feature type="transmembrane region" description="Helical" evidence="8">
    <location>
        <begin position="369"/>
        <end position="389"/>
    </location>
</feature>
<feature type="transmembrane region" description="Helical" evidence="8">
    <location>
        <begin position="145"/>
        <end position="169"/>
    </location>
</feature>
<comment type="subcellular location">
    <subcellularLocation>
        <location evidence="1">Cell membrane</location>
        <topology evidence="1">Multi-pass membrane protein</topology>
    </subcellularLocation>
</comment>
<keyword evidence="2" id="KW-0813">Transport</keyword>
<dbReference type="InterPro" id="IPR020846">
    <property type="entry name" value="MFS_dom"/>
</dbReference>
<dbReference type="AlphaFoldDB" id="A0A6I3IX58"/>
<evidence type="ECO:0000256" key="7">
    <source>
        <dbReference type="SAM" id="MobiDB-lite"/>
    </source>
</evidence>
<dbReference type="PRINTS" id="PR01036">
    <property type="entry name" value="TCRTETB"/>
</dbReference>
<feature type="transmembrane region" description="Helical" evidence="8">
    <location>
        <begin position="274"/>
        <end position="293"/>
    </location>
</feature>
<evidence type="ECO:0000256" key="8">
    <source>
        <dbReference type="SAM" id="Phobius"/>
    </source>
</evidence>
<feature type="transmembrane region" description="Helical" evidence="8">
    <location>
        <begin position="345"/>
        <end position="363"/>
    </location>
</feature>
<feature type="transmembrane region" description="Helical" evidence="8">
    <location>
        <begin position="410"/>
        <end position="429"/>
    </location>
</feature>
<proteinExistence type="predicted"/>
<dbReference type="InterPro" id="IPR036259">
    <property type="entry name" value="MFS_trans_sf"/>
</dbReference>
<evidence type="ECO:0000256" key="3">
    <source>
        <dbReference type="ARBA" id="ARBA00022475"/>
    </source>
</evidence>
<dbReference type="RefSeq" id="WP_154592810.1">
    <property type="nucleotide sequence ID" value="NZ_WLVL01000021.1"/>
</dbReference>
<gene>
    <name evidence="10" type="ORF">GGG17_05730</name>
</gene>
<feature type="transmembrane region" description="Helical" evidence="8">
    <location>
        <begin position="175"/>
        <end position="194"/>
    </location>
</feature>
<evidence type="ECO:0000259" key="9">
    <source>
        <dbReference type="PROSITE" id="PS50850"/>
    </source>
</evidence>
<dbReference type="Pfam" id="PF13620">
    <property type="entry name" value="CarboxypepD_reg"/>
    <property type="match status" value="1"/>
</dbReference>
<dbReference type="PANTHER" id="PTHR42718">
    <property type="entry name" value="MAJOR FACILITATOR SUPERFAMILY MULTIDRUG TRANSPORTER MFSC"/>
    <property type="match status" value="1"/>
</dbReference>
<evidence type="ECO:0000256" key="2">
    <source>
        <dbReference type="ARBA" id="ARBA00022448"/>
    </source>
</evidence>
<feature type="domain" description="Major facilitator superfamily (MFS) profile" evidence="9">
    <location>
        <begin position="22"/>
        <end position="472"/>
    </location>
</feature>
<feature type="transmembrane region" description="Helical" evidence="8">
    <location>
        <begin position="21"/>
        <end position="39"/>
    </location>
</feature>
<accession>A0A6I3IX58</accession>
<dbReference type="GO" id="GO:0005886">
    <property type="term" value="C:plasma membrane"/>
    <property type="evidence" value="ECO:0007669"/>
    <property type="project" value="UniProtKB-SubCell"/>
</dbReference>
<keyword evidence="11" id="KW-1185">Reference proteome</keyword>
<keyword evidence="5 8" id="KW-1133">Transmembrane helix</keyword>
<dbReference type="SUPFAM" id="SSF103473">
    <property type="entry name" value="MFS general substrate transporter"/>
    <property type="match status" value="2"/>
</dbReference>
<dbReference type="SUPFAM" id="SSF49452">
    <property type="entry name" value="Starch-binding domain-like"/>
    <property type="match status" value="1"/>
</dbReference>
<dbReference type="PANTHER" id="PTHR42718:SF46">
    <property type="entry name" value="BLR6921 PROTEIN"/>
    <property type="match status" value="1"/>
</dbReference>
<evidence type="ECO:0000313" key="11">
    <source>
        <dbReference type="Proteomes" id="UP000431092"/>
    </source>
</evidence>
<reference evidence="10 11" key="1">
    <citation type="submission" date="2019-11" db="EMBL/GenBank/DDBJ databases">
        <title>Whole genome sequencing identifies a novel species of the genus Arsenicicoccus isolated from human blood.</title>
        <authorList>
            <person name="Jeong J.H."/>
            <person name="Kweon O.J."/>
            <person name="Kim H.R."/>
            <person name="Kim T.-H."/>
            <person name="Ha S.-M."/>
            <person name="Lee M.-K."/>
        </authorList>
    </citation>
    <scope>NUCLEOTIDE SEQUENCE [LARGE SCALE GENOMIC DNA]</scope>
    <source>
        <strain evidence="10 11">MKL-02</strain>
    </source>
</reference>
<dbReference type="GO" id="GO:0022857">
    <property type="term" value="F:transmembrane transporter activity"/>
    <property type="evidence" value="ECO:0007669"/>
    <property type="project" value="InterPro"/>
</dbReference>
<dbReference type="SUPFAM" id="SSF49478">
    <property type="entry name" value="Cna protein B-type domain"/>
    <property type="match status" value="1"/>
</dbReference>
<dbReference type="Gene3D" id="1.20.1250.20">
    <property type="entry name" value="MFS general substrate transporter like domains"/>
    <property type="match status" value="2"/>
</dbReference>
<dbReference type="CDD" id="cd17504">
    <property type="entry name" value="MFS_MMR_MDR_like"/>
    <property type="match status" value="1"/>
</dbReference>
<evidence type="ECO:0000313" key="10">
    <source>
        <dbReference type="EMBL" id="MTB71476.1"/>
    </source>
</evidence>
<dbReference type="Pfam" id="PF07690">
    <property type="entry name" value="MFS_1"/>
    <property type="match status" value="1"/>
</dbReference>
<evidence type="ECO:0000256" key="1">
    <source>
        <dbReference type="ARBA" id="ARBA00004651"/>
    </source>
</evidence>
<dbReference type="Gene3D" id="2.60.40.1120">
    <property type="entry name" value="Carboxypeptidase-like, regulatory domain"/>
    <property type="match status" value="1"/>
</dbReference>
<feature type="region of interest" description="Disordered" evidence="7">
    <location>
        <begin position="661"/>
        <end position="688"/>
    </location>
</feature>
<dbReference type="InterPro" id="IPR011701">
    <property type="entry name" value="MFS"/>
</dbReference>
<feature type="transmembrane region" description="Helical" evidence="8">
    <location>
        <begin position="231"/>
        <end position="253"/>
    </location>
</feature>